<proteinExistence type="predicted"/>
<keyword evidence="2" id="KW-0677">Repeat</keyword>
<dbReference type="AlphaFoldDB" id="M8CCW4"/>
<dbReference type="PANTHER" id="PTHR48010:SF96">
    <property type="entry name" value="OS05G0595800 PROTEIN"/>
    <property type="match status" value="1"/>
</dbReference>
<accession>M8CCW4</accession>
<evidence type="ECO:0000259" key="3">
    <source>
        <dbReference type="Pfam" id="PF08263"/>
    </source>
</evidence>
<evidence type="ECO:0000313" key="4">
    <source>
        <dbReference type="EnsemblPlants" id="EMT20976"/>
    </source>
</evidence>
<dbReference type="Pfam" id="PF08263">
    <property type="entry name" value="LRRNT_2"/>
    <property type="match status" value="1"/>
</dbReference>
<name>M8CCW4_AEGTA</name>
<dbReference type="InterPro" id="IPR032675">
    <property type="entry name" value="LRR_dom_sf"/>
</dbReference>
<dbReference type="EnsemblPlants" id="EMT20976">
    <property type="protein sequence ID" value="EMT20976"/>
    <property type="gene ID" value="F775_42457"/>
</dbReference>
<evidence type="ECO:0000256" key="1">
    <source>
        <dbReference type="ARBA" id="ARBA00022614"/>
    </source>
</evidence>
<organism evidence="4">
    <name type="scientific">Aegilops tauschii</name>
    <name type="common">Tausch's goatgrass</name>
    <name type="synonym">Aegilops squarrosa</name>
    <dbReference type="NCBI Taxonomy" id="37682"/>
    <lineage>
        <taxon>Eukaryota</taxon>
        <taxon>Viridiplantae</taxon>
        <taxon>Streptophyta</taxon>
        <taxon>Embryophyta</taxon>
        <taxon>Tracheophyta</taxon>
        <taxon>Spermatophyta</taxon>
        <taxon>Magnoliopsida</taxon>
        <taxon>Liliopsida</taxon>
        <taxon>Poales</taxon>
        <taxon>Poaceae</taxon>
        <taxon>BOP clade</taxon>
        <taxon>Pooideae</taxon>
        <taxon>Triticodae</taxon>
        <taxon>Triticeae</taxon>
        <taxon>Triticinae</taxon>
        <taxon>Aegilops</taxon>
    </lineage>
</organism>
<dbReference type="Gene3D" id="3.80.10.10">
    <property type="entry name" value="Ribonuclease Inhibitor"/>
    <property type="match status" value="1"/>
</dbReference>
<sequence length="105" mass="11598">MQLASWNTTDHCSWTGVTYVAGRGGLITGISFKGLNLAGSIPLSMCNLKYLTQLHISHNKLIGRLPGIPLYACSRLRFLDLSYNAFYGVLPDDISAYELRCSKVK</sequence>
<dbReference type="SUPFAM" id="SSF52058">
    <property type="entry name" value="L domain-like"/>
    <property type="match status" value="1"/>
</dbReference>
<dbReference type="InterPro" id="IPR013210">
    <property type="entry name" value="LRR_N_plant-typ"/>
</dbReference>
<dbReference type="PANTHER" id="PTHR48010">
    <property type="entry name" value="OS05G0588300 PROTEIN"/>
    <property type="match status" value="1"/>
</dbReference>
<dbReference type="InterPro" id="IPR001611">
    <property type="entry name" value="Leu-rich_rpt"/>
</dbReference>
<evidence type="ECO:0000256" key="2">
    <source>
        <dbReference type="ARBA" id="ARBA00022737"/>
    </source>
</evidence>
<dbReference type="Pfam" id="PF00560">
    <property type="entry name" value="LRR_1"/>
    <property type="match status" value="2"/>
</dbReference>
<protein>
    <recommendedName>
        <fullName evidence="3">Leucine-rich repeat-containing N-terminal plant-type domain-containing protein</fullName>
    </recommendedName>
</protein>
<dbReference type="InterPro" id="IPR050994">
    <property type="entry name" value="At_inactive_RLKs"/>
</dbReference>
<reference evidence="4" key="1">
    <citation type="submission" date="2015-06" db="UniProtKB">
        <authorList>
            <consortium name="EnsemblPlants"/>
        </authorList>
    </citation>
    <scope>IDENTIFICATION</scope>
</reference>
<keyword evidence="1" id="KW-0433">Leucine-rich repeat</keyword>
<feature type="domain" description="Leucine-rich repeat-containing N-terminal plant-type" evidence="3">
    <location>
        <begin position="3"/>
        <end position="18"/>
    </location>
</feature>